<dbReference type="Pfam" id="PF00400">
    <property type="entry name" value="WD40"/>
    <property type="match status" value="2"/>
</dbReference>
<evidence type="ECO:0000256" key="1">
    <source>
        <dbReference type="PROSITE-ProRule" id="PRU00221"/>
    </source>
</evidence>
<dbReference type="SMART" id="SM00320">
    <property type="entry name" value="WD40"/>
    <property type="match status" value="3"/>
</dbReference>
<proteinExistence type="predicted"/>
<sequence>MKKQQKIINNVQKPKYYAYQHNPEISLKQKERSLASAFNKDNSLLAISAMSKIKLIQFKNGSIKYIQSFCGNSSYISTITFMKNKPFIISSQDCSIFIWTLNLMNNPKFIFKLKDHKSWINCIILHPLQEDLIISGSKDTTLKFWSLSTPSLPFNWFLKQTITQHKYEIYGLSLNQEGNKLISCQGHGLIFIMQGSNKSFWKVIQTIGTNSYGYRINFITNNIFVFQPCMSNSLQIFIKNVNTGNYQHARYLRYKKSQYNCQTSFPARYLPDRQLLLMKHGDTLNLIKFIFFESQLYQQDCNCIIEQCLEFNSNEFNGGLYGGLSENGDILVTWDSKSQEIQIRLFKEM</sequence>
<evidence type="ECO:0000313" key="2">
    <source>
        <dbReference type="EMBL" id="CAD8105529.1"/>
    </source>
</evidence>
<dbReference type="PANTHER" id="PTHR19920:SF0">
    <property type="entry name" value="CYTOSOLIC IRON-SULFUR PROTEIN ASSEMBLY PROTEIN CIAO1-RELATED"/>
    <property type="match status" value="1"/>
</dbReference>
<dbReference type="PROSITE" id="PS50294">
    <property type="entry name" value="WD_REPEATS_REGION"/>
    <property type="match status" value="1"/>
</dbReference>
<evidence type="ECO:0000313" key="3">
    <source>
        <dbReference type="Proteomes" id="UP000688137"/>
    </source>
</evidence>
<comment type="caution">
    <text evidence="2">The sequence shown here is derived from an EMBL/GenBank/DDBJ whole genome shotgun (WGS) entry which is preliminary data.</text>
</comment>
<dbReference type="PANTHER" id="PTHR19920">
    <property type="entry name" value="WD40 PROTEIN CIAO1"/>
    <property type="match status" value="1"/>
</dbReference>
<dbReference type="GO" id="GO:0016226">
    <property type="term" value="P:iron-sulfur cluster assembly"/>
    <property type="evidence" value="ECO:0007669"/>
    <property type="project" value="TreeGrafter"/>
</dbReference>
<dbReference type="GO" id="GO:0097361">
    <property type="term" value="C:cytosolic [4Fe-4S] assembly targeting complex"/>
    <property type="evidence" value="ECO:0007669"/>
    <property type="project" value="TreeGrafter"/>
</dbReference>
<dbReference type="EMBL" id="CAJJDM010000130">
    <property type="protein sequence ID" value="CAD8105529.1"/>
    <property type="molecule type" value="Genomic_DNA"/>
</dbReference>
<feature type="repeat" description="WD" evidence="1">
    <location>
        <begin position="113"/>
        <end position="149"/>
    </location>
</feature>
<dbReference type="PROSITE" id="PS50082">
    <property type="entry name" value="WD_REPEATS_2"/>
    <property type="match status" value="1"/>
</dbReference>
<keyword evidence="1" id="KW-0853">WD repeat</keyword>
<organism evidence="2 3">
    <name type="scientific">Paramecium primaurelia</name>
    <dbReference type="NCBI Taxonomy" id="5886"/>
    <lineage>
        <taxon>Eukaryota</taxon>
        <taxon>Sar</taxon>
        <taxon>Alveolata</taxon>
        <taxon>Ciliophora</taxon>
        <taxon>Intramacronucleata</taxon>
        <taxon>Oligohymenophorea</taxon>
        <taxon>Peniculida</taxon>
        <taxon>Parameciidae</taxon>
        <taxon>Paramecium</taxon>
    </lineage>
</organism>
<accession>A0A8S1PSB9</accession>
<protein>
    <submittedName>
        <fullName evidence="2">Uncharacterized protein</fullName>
    </submittedName>
</protein>
<name>A0A8S1PSB9_PARPR</name>
<dbReference type="InterPro" id="IPR001680">
    <property type="entry name" value="WD40_rpt"/>
</dbReference>
<keyword evidence="3" id="KW-1185">Reference proteome</keyword>
<gene>
    <name evidence="2" type="ORF">PPRIM_AZ9-3.1.T1270118</name>
</gene>
<dbReference type="Proteomes" id="UP000688137">
    <property type="component" value="Unassembled WGS sequence"/>
</dbReference>
<dbReference type="AlphaFoldDB" id="A0A8S1PSB9"/>
<reference evidence="2" key="1">
    <citation type="submission" date="2021-01" db="EMBL/GenBank/DDBJ databases">
        <authorList>
            <consortium name="Genoscope - CEA"/>
            <person name="William W."/>
        </authorList>
    </citation>
    <scope>NUCLEOTIDE SEQUENCE</scope>
</reference>